<evidence type="ECO:0000313" key="2">
    <source>
        <dbReference type="Proteomes" id="UP001232063"/>
    </source>
</evidence>
<organism evidence="1 2">
    <name type="scientific">Xanthocytophaga agilis</name>
    <dbReference type="NCBI Taxonomy" id="3048010"/>
    <lineage>
        <taxon>Bacteria</taxon>
        <taxon>Pseudomonadati</taxon>
        <taxon>Bacteroidota</taxon>
        <taxon>Cytophagia</taxon>
        <taxon>Cytophagales</taxon>
        <taxon>Rhodocytophagaceae</taxon>
        <taxon>Xanthocytophaga</taxon>
    </lineage>
</organism>
<dbReference type="EMBL" id="JASJOU010000021">
    <property type="protein sequence ID" value="MDJ1506313.1"/>
    <property type="molecule type" value="Genomic_DNA"/>
</dbReference>
<keyword evidence="2" id="KW-1185">Reference proteome</keyword>
<accession>A0AAE3UK43</accession>
<name>A0AAE3UK43_9BACT</name>
<dbReference type="AlphaFoldDB" id="A0AAE3UK43"/>
<dbReference type="InterPro" id="IPR037883">
    <property type="entry name" value="Knr4/Smi1-like_sf"/>
</dbReference>
<comment type="caution">
    <text evidence="1">The sequence shown here is derived from an EMBL/GenBank/DDBJ whole genome shotgun (WGS) entry which is preliminary data.</text>
</comment>
<dbReference type="RefSeq" id="WP_314519177.1">
    <property type="nucleotide sequence ID" value="NZ_JASJOU010000021.1"/>
</dbReference>
<protein>
    <submittedName>
        <fullName evidence="1">SMI1/KNR4 family protein</fullName>
    </submittedName>
</protein>
<sequence>MCLPQNYPKPDTFECFQAGYRYDTITHKSLVGTNEGDFNKNWYVICSNYFDDPFYVDFSENDKEFPVYFSWHGAGNWMPVKVAETLSEFSNFLTIIKNIEADSQQAVKYLEEHSDLTNEFWKEVYVEYLEKAEEPINELQITDKSEWIKGKVIITDIGKDKLKLIQFIKDQLNLTPQQALVVSKQGEIEYKEGYLAHLKHIVNQLKAMGATAIFRPDPV</sequence>
<proteinExistence type="predicted"/>
<reference evidence="1" key="1">
    <citation type="submission" date="2023-05" db="EMBL/GenBank/DDBJ databases">
        <authorList>
            <person name="Zhang X."/>
        </authorList>
    </citation>
    <scope>NUCLEOTIDE SEQUENCE</scope>
    <source>
        <strain evidence="1">BD1B2-1</strain>
    </source>
</reference>
<evidence type="ECO:0000313" key="1">
    <source>
        <dbReference type="EMBL" id="MDJ1506313.1"/>
    </source>
</evidence>
<dbReference type="SUPFAM" id="SSF160631">
    <property type="entry name" value="SMI1/KNR4-like"/>
    <property type="match status" value="1"/>
</dbReference>
<gene>
    <name evidence="1" type="ORF">QNI22_36985</name>
</gene>
<dbReference type="Proteomes" id="UP001232063">
    <property type="component" value="Unassembled WGS sequence"/>
</dbReference>